<gene>
    <name evidence="2" type="ORF">TD95_005237</name>
</gene>
<dbReference type="PANTHER" id="PTHR39610:SF1">
    <property type="match status" value="1"/>
</dbReference>
<feature type="compositionally biased region" description="Polar residues" evidence="1">
    <location>
        <begin position="163"/>
        <end position="182"/>
    </location>
</feature>
<dbReference type="Proteomes" id="UP000033483">
    <property type="component" value="Unassembled WGS sequence"/>
</dbReference>
<feature type="compositionally biased region" description="Polar residues" evidence="1">
    <location>
        <begin position="62"/>
        <end position="71"/>
    </location>
</feature>
<feature type="region of interest" description="Disordered" evidence="1">
    <location>
        <begin position="287"/>
        <end position="343"/>
    </location>
</feature>
<evidence type="ECO:0000313" key="2">
    <source>
        <dbReference type="EMBL" id="KKA30437.1"/>
    </source>
</evidence>
<feature type="compositionally biased region" description="Low complexity" evidence="1">
    <location>
        <begin position="421"/>
        <end position="435"/>
    </location>
</feature>
<feature type="compositionally biased region" description="Polar residues" evidence="1">
    <location>
        <begin position="304"/>
        <end position="316"/>
    </location>
</feature>
<dbReference type="OrthoDB" id="5401654at2759"/>
<sequence>VLISPAMSSNATSPTAAVVPPVIQPSSINILPSNHVAVNATSPTSAPSHQLPGPPPAHPGLTTRSSSQSLHGFTGDASGAGPLRHPRPMTAAQLHSELEQENEAVVNRLTRELSLLRAAHNASVASNGSSTSAHNEAILDSHHHPLTSPSYAIPIASRRHNRTASNASARSQTASGTVSTSYEARRSSAIPLSRQGSSASRRSRTDSPGPHGFGPADSSLAYLQQQRIPIPPPTSMPMVGLGSLPDQMSPSLLPATPRYEETAYYRAELENAKRENEALKRRIKELEKAVRGRRASDASRQRSESVSTTASMNPTVGSGAGIAPPRDAAAHAHTHNSAATHTASALMTTTASASASASAAPSAAVSPATTVATTATTASAATTPSARPVPERQVSMASSIAVGVPEEELKVGESAASQAKALSSPTTTSSIAATE</sequence>
<reference evidence="2 3" key="1">
    <citation type="submission" date="2015-03" db="EMBL/GenBank/DDBJ databases">
        <authorList>
            <person name="Radwan O."/>
            <person name="Al-Naeli F.A."/>
            <person name="Rendon G.A."/>
            <person name="Fields C."/>
        </authorList>
    </citation>
    <scope>NUCLEOTIDE SEQUENCE [LARGE SCALE GENOMIC DNA]</scope>
    <source>
        <strain evidence="2">CR-DP1</strain>
    </source>
</reference>
<accession>A0A0F4ZIS3</accession>
<feature type="compositionally biased region" description="Polar residues" evidence="1">
    <location>
        <begin position="39"/>
        <end position="48"/>
    </location>
</feature>
<organism evidence="2 3">
    <name type="scientific">Thielaviopsis punctulata</name>
    <dbReference type="NCBI Taxonomy" id="72032"/>
    <lineage>
        <taxon>Eukaryota</taxon>
        <taxon>Fungi</taxon>
        <taxon>Dikarya</taxon>
        <taxon>Ascomycota</taxon>
        <taxon>Pezizomycotina</taxon>
        <taxon>Sordariomycetes</taxon>
        <taxon>Hypocreomycetidae</taxon>
        <taxon>Microascales</taxon>
        <taxon>Ceratocystidaceae</taxon>
        <taxon>Thielaviopsis</taxon>
    </lineage>
</organism>
<evidence type="ECO:0000313" key="3">
    <source>
        <dbReference type="Proteomes" id="UP000033483"/>
    </source>
</evidence>
<feature type="region of interest" description="Disordered" evidence="1">
    <location>
        <begin position="39"/>
        <end position="84"/>
    </location>
</feature>
<comment type="caution">
    <text evidence="2">The sequence shown here is derived from an EMBL/GenBank/DDBJ whole genome shotgun (WGS) entry which is preliminary data.</text>
</comment>
<keyword evidence="3" id="KW-1185">Reference proteome</keyword>
<protein>
    <submittedName>
        <fullName evidence="2">Uncharacterized protein</fullName>
    </submittedName>
</protein>
<feature type="compositionally biased region" description="Basic and acidic residues" evidence="1">
    <location>
        <begin position="287"/>
        <end position="303"/>
    </location>
</feature>
<name>A0A0F4ZIS3_9PEZI</name>
<feature type="region of interest" description="Disordered" evidence="1">
    <location>
        <begin position="160"/>
        <end position="217"/>
    </location>
</feature>
<evidence type="ECO:0000256" key="1">
    <source>
        <dbReference type="SAM" id="MobiDB-lite"/>
    </source>
</evidence>
<feature type="non-terminal residue" evidence="2">
    <location>
        <position position="1"/>
    </location>
</feature>
<proteinExistence type="predicted"/>
<dbReference type="AlphaFoldDB" id="A0A0F4ZIS3"/>
<feature type="region of interest" description="Disordered" evidence="1">
    <location>
        <begin position="375"/>
        <end position="435"/>
    </location>
</feature>
<dbReference type="PANTHER" id="PTHR39610">
    <property type="entry name" value="BZIP DOMAIN-CONTAINING PROTEIN-RELATED"/>
    <property type="match status" value="1"/>
</dbReference>
<feature type="compositionally biased region" description="Low complexity" evidence="1">
    <location>
        <begin position="375"/>
        <end position="386"/>
    </location>
</feature>
<dbReference type="EMBL" id="LAEV01000387">
    <property type="protein sequence ID" value="KKA30437.1"/>
    <property type="molecule type" value="Genomic_DNA"/>
</dbReference>